<feature type="compositionally biased region" description="Acidic residues" evidence="1">
    <location>
        <begin position="193"/>
        <end position="208"/>
    </location>
</feature>
<accession>A0A0A7V0L7</accession>
<proteinExistence type="predicted"/>
<protein>
    <submittedName>
        <fullName evidence="2">ADOR21</fullName>
    </submittedName>
</protein>
<feature type="region of interest" description="Disordered" evidence="1">
    <location>
        <begin position="192"/>
        <end position="259"/>
    </location>
</feature>
<evidence type="ECO:0000256" key="1">
    <source>
        <dbReference type="SAM" id="MobiDB-lite"/>
    </source>
</evidence>
<dbReference type="EMBL" id="KM226332">
    <property type="protein sequence ID" value="AJA91661.1"/>
    <property type="molecule type" value="Genomic_DNA"/>
</dbReference>
<organismHost>
    <name type="scientific">Adoxophyes</name>
    <dbReference type="NCBI Taxonomy" id="85584"/>
</organismHost>
<feature type="compositionally biased region" description="Low complexity" evidence="1">
    <location>
        <begin position="229"/>
        <end position="240"/>
    </location>
</feature>
<name>A0A0A7V0L7_GVAO</name>
<evidence type="ECO:0000313" key="2">
    <source>
        <dbReference type="EMBL" id="AJA91661.1"/>
    </source>
</evidence>
<organism evidence="2">
    <name type="scientific">Adoxophyes orana granulovirus</name>
    <name type="common">AoGV</name>
    <dbReference type="NCBI Taxonomy" id="170617"/>
    <lineage>
        <taxon>Viruses</taxon>
        <taxon>Viruses incertae sedis</taxon>
        <taxon>Naldaviricetes</taxon>
        <taxon>Lefavirales</taxon>
        <taxon>Baculoviridae</taxon>
        <taxon>Betabaculovirus</taxon>
        <taxon>Betabaculovirus adoranae</taxon>
    </lineage>
</organism>
<sequence length="373" mass="42837">MIIFPCYRMTTFTNEQIIEVVQCNSKRYICPVEKLHSPTHFLVKVLNAHLHLINKEYDNVTAILNELTQSILNRNDPLNLRYSVSVREESSPRNKRNPLNLKFDMPVETPKVAERIVRKRHTISHEMDHATAAKIKRWSQSRDTIDLQYALCPLTPLPRSSPSFEIAATPMPGSISPVDLSKLPSASIYEAEINSEDSSSEDENDEEMEKVQADKSPLPTSEFRYNDAPSPSRLLSPCPSIDDDVPTTKPKRRVTRKSSASLRNRKAFVLIKTQSGNKTFLNIKWGAVSYLRSKTNDENLSICMVQSEDANINHINMKDLWMQCKKKIINEVEDVKDTQMRVISCDVNKETQVKRVFEKYFAQHNFELKPSLR</sequence>
<reference evidence="2" key="1">
    <citation type="journal article" date="2015" name="J. Gen. Virol.">
        <title>Isolation of an Adoxophyes orana granulovirus (AdorGV) occlusion body morphology mutant: biological activity, genome sequence and relationship to other isolates of AdorGV.</title>
        <authorList>
            <person name="Nakai M."/>
            <person name="Harrison R.L."/>
            <person name="Uchida H."/>
            <person name="Ukuda R."/>
            <person name="Hikihara S."/>
            <person name="Ishii K."/>
            <person name="Kunimi Y."/>
        </authorList>
    </citation>
    <scope>NUCLEOTIDE SEQUENCE</scope>
    <source>
        <strain evidence="2">Miyazaki</strain>
    </source>
</reference>